<dbReference type="EMBL" id="NBEY01000039">
    <property type="protein sequence ID" value="OQR25428.1"/>
    <property type="molecule type" value="Genomic_DNA"/>
</dbReference>
<evidence type="ECO:0000313" key="12">
    <source>
        <dbReference type="EMBL" id="OQR25428.1"/>
    </source>
</evidence>
<dbReference type="EMBL" id="NBEF01000017">
    <property type="protein sequence ID" value="OQQ90474.1"/>
    <property type="molecule type" value="Genomic_DNA"/>
</dbReference>
<dbReference type="Gene3D" id="1.10.10.10">
    <property type="entry name" value="Winged helix-like DNA-binding domain superfamily/Winged helix DNA-binding domain"/>
    <property type="match status" value="1"/>
</dbReference>
<evidence type="ECO:0000313" key="15">
    <source>
        <dbReference type="Proteomes" id="UP000029488"/>
    </source>
</evidence>
<organism evidence="5 15">
    <name type="scientific">Ligilactobacillus salivarius</name>
    <dbReference type="NCBI Taxonomy" id="1624"/>
    <lineage>
        <taxon>Bacteria</taxon>
        <taxon>Bacillati</taxon>
        <taxon>Bacillota</taxon>
        <taxon>Bacilli</taxon>
        <taxon>Lactobacillales</taxon>
        <taxon>Lactobacillaceae</taxon>
        <taxon>Ligilactobacillus</taxon>
    </lineage>
</organism>
<reference evidence="21 22" key="6">
    <citation type="journal article" date="2020" name="Food Funct.">
        <title>Screening of Lactobacillus salivarius strains from the feces of Chinese populations and the evaluation of their effects against intestinal inflammation in mice.</title>
        <authorList>
            <person name="Zhai Q."/>
            <person name="Shen X."/>
            <person name="Cen S."/>
            <person name="Zhang C."/>
            <person name="Tian F."/>
            <person name="Zhao J."/>
            <person name="Zhang H."/>
            <person name="Xue Y."/>
            <person name="Chen W."/>
        </authorList>
    </citation>
    <scope>NUCLEOTIDE SEQUENCE [LARGE SCALE GENOMIC DNA]</scope>
    <source>
        <strain evidence="8 23">FYNDL5_1.scaf</strain>
        <strain evidence="10 22">FZJTZ28M4.scaf</strain>
        <strain evidence="9 21">FZJTZ9M6.scaf</strain>
    </source>
</reference>
<evidence type="ECO:0000313" key="8">
    <source>
        <dbReference type="EMBL" id="MYY64231.1"/>
    </source>
</evidence>
<dbReference type="Proteomes" id="UP000437575">
    <property type="component" value="Unassembled WGS sequence"/>
</dbReference>
<dbReference type="Proteomes" id="UP000196255">
    <property type="component" value="Unassembled WGS sequence"/>
</dbReference>
<evidence type="ECO:0000256" key="3">
    <source>
        <dbReference type="ARBA" id="ARBA00023163"/>
    </source>
</evidence>
<evidence type="ECO:0000313" key="19">
    <source>
        <dbReference type="Proteomes" id="UP000437575"/>
    </source>
</evidence>
<dbReference type="PANTHER" id="PTHR33204:SF37">
    <property type="entry name" value="HTH-TYPE TRANSCRIPTIONAL REGULATOR YODB"/>
    <property type="match status" value="1"/>
</dbReference>
<evidence type="ECO:0000313" key="16">
    <source>
        <dbReference type="Proteomes" id="UP000192353"/>
    </source>
</evidence>
<evidence type="ECO:0000256" key="2">
    <source>
        <dbReference type="ARBA" id="ARBA00023125"/>
    </source>
</evidence>
<evidence type="ECO:0000256" key="1">
    <source>
        <dbReference type="ARBA" id="ARBA00023015"/>
    </source>
</evidence>
<sequence length="115" mass="13310">MPVDTENKYTLCPKFTKTFGILGRKWNGLIIEVLLEKGPQRFRNLADSVDKCSDRVMVERLKELEDEGLVERMAQPGSTRVLYKLTPQGEDLKEIMSDIHKWSDKWYSVEDCANS</sequence>
<evidence type="ECO:0000313" key="14">
    <source>
        <dbReference type="EMBL" id="WII29418.1"/>
    </source>
</evidence>
<dbReference type="EMBL" id="NFHF01000004">
    <property type="protein sequence ID" value="OUN19160.1"/>
    <property type="molecule type" value="Genomic_DNA"/>
</dbReference>
<dbReference type="InterPro" id="IPR036390">
    <property type="entry name" value="WH_DNA-bd_sf"/>
</dbReference>
<dbReference type="RefSeq" id="WP_003704358.1">
    <property type="nucleotide sequence ID" value="NZ_CABMGV010000001.1"/>
</dbReference>
<dbReference type="EMBL" id="WKKX01000161">
    <property type="protein sequence ID" value="MSE08078.1"/>
    <property type="molecule type" value="Genomic_DNA"/>
</dbReference>
<gene>
    <name evidence="13" type="ORF">B5G36_02740</name>
    <name evidence="12" type="ORF">B6U37_04395</name>
    <name evidence="11" type="ORF">B6U56_04105</name>
    <name evidence="10" type="ORF">FYL06_03150</name>
    <name evidence="9" type="ORF">FYL10_01310</name>
    <name evidence="8" type="ORF">FYL25_02070</name>
    <name evidence="7" type="ORF">GKC33_04905</name>
    <name evidence="6" type="ORF">GKC34_10400</name>
    <name evidence="5" type="ORF">LSJ_0826</name>
    <name evidence="14" type="ORF">QFE45_04755</name>
</gene>
<dbReference type="EMBL" id="CP123971">
    <property type="protein sequence ID" value="WII29418.1"/>
    <property type="molecule type" value="Genomic_DNA"/>
</dbReference>
<dbReference type="Proteomes" id="UP001231316">
    <property type="component" value="Chromosome"/>
</dbReference>
<keyword evidence="2" id="KW-0238">DNA-binding</keyword>
<dbReference type="AlphaFoldDB" id="A0A089QBP7"/>
<dbReference type="Proteomes" id="UP000471678">
    <property type="component" value="Unassembled WGS sequence"/>
</dbReference>
<reference evidence="18" key="3">
    <citation type="submission" date="2017-04" db="EMBL/GenBank/DDBJ databases">
        <title>Function of individual gut microbiota members based on whole genome sequencing of pure cultures obtained from chicken caecum.</title>
        <authorList>
            <person name="Medvecky M."/>
            <person name="Cejkova D."/>
            <person name="Polansky O."/>
            <person name="Karasova D."/>
            <person name="Kubasova T."/>
            <person name="Cizek A."/>
            <person name="Rychlik I."/>
        </authorList>
    </citation>
    <scope>NUCLEOTIDE SEQUENCE [LARGE SCALE GENOMIC DNA]</scope>
    <source>
        <strain evidence="18">An84</strain>
    </source>
</reference>
<dbReference type="Proteomes" id="UP000470980">
    <property type="component" value="Unassembled WGS sequence"/>
</dbReference>
<dbReference type="PANTHER" id="PTHR33204">
    <property type="entry name" value="TRANSCRIPTIONAL REGULATOR, MARR FAMILY"/>
    <property type="match status" value="1"/>
</dbReference>
<dbReference type="PROSITE" id="PS51118">
    <property type="entry name" value="HTH_HXLR"/>
    <property type="match status" value="1"/>
</dbReference>
<reference evidence="14" key="7">
    <citation type="submission" date="2023-04" db="EMBL/GenBank/DDBJ databases">
        <title>Four porcine-derived lactic acid bacteria strains analyses and their evaluation as potential probiotics based on genomics.</title>
        <authorList>
            <person name="Niu D."/>
        </authorList>
    </citation>
    <scope>NUCLEOTIDE SEQUENCE</scope>
    <source>
        <strain evidence="14">ZSA5</strain>
    </source>
</reference>
<evidence type="ECO:0000259" key="4">
    <source>
        <dbReference type="PROSITE" id="PS51118"/>
    </source>
</evidence>
<evidence type="ECO:0000313" key="10">
    <source>
        <dbReference type="EMBL" id="MYZ65957.1"/>
    </source>
</evidence>
<name>A0A089QBP7_9LACO</name>
<dbReference type="Proteomes" id="UP000029488">
    <property type="component" value="Chromosome"/>
</dbReference>
<evidence type="ECO:0000313" key="21">
    <source>
        <dbReference type="Proteomes" id="UP000470980"/>
    </source>
</evidence>
<evidence type="ECO:0000313" key="9">
    <source>
        <dbReference type="EMBL" id="MYY72333.1"/>
    </source>
</evidence>
<protein>
    <submittedName>
        <fullName evidence="14">Helix-turn-helix domain-containing protein</fullName>
    </submittedName>
    <submittedName>
        <fullName evidence="6 8">Transcriptional regulator</fullName>
    </submittedName>
    <submittedName>
        <fullName evidence="11">MarR family transcriptional regulator</fullName>
    </submittedName>
    <submittedName>
        <fullName evidence="5">Transcriptional regulator, MarR family</fullName>
    </submittedName>
</protein>
<dbReference type="Proteomes" id="UP000192575">
    <property type="component" value="Unassembled WGS sequence"/>
</dbReference>
<dbReference type="EMBL" id="WKKZ01000668">
    <property type="protein sequence ID" value="MSE06175.1"/>
    <property type="molecule type" value="Genomic_DNA"/>
</dbReference>
<evidence type="ECO:0000313" key="18">
    <source>
        <dbReference type="Proteomes" id="UP000196255"/>
    </source>
</evidence>
<evidence type="ECO:0000313" key="13">
    <source>
        <dbReference type="EMBL" id="OUN19160.1"/>
    </source>
</evidence>
<dbReference type="SUPFAM" id="SSF46785">
    <property type="entry name" value="Winged helix' DNA-binding domain"/>
    <property type="match status" value="1"/>
</dbReference>
<dbReference type="Proteomes" id="UP000467635">
    <property type="component" value="Unassembled WGS sequence"/>
</dbReference>
<dbReference type="EMBL" id="CP007646">
    <property type="protein sequence ID" value="AIR10509.1"/>
    <property type="molecule type" value="Genomic_DNA"/>
</dbReference>
<reference evidence="16 17" key="2">
    <citation type="submission" date="2017-03" db="EMBL/GenBank/DDBJ databases">
        <title>Phylogenomics and comparative genomics of Lactobacillus salivarius, a mammalian gut commensal.</title>
        <authorList>
            <person name="Harris H.M."/>
        </authorList>
    </citation>
    <scope>NUCLEOTIDE SEQUENCE [LARGE SCALE GENOMIC DNA]</scope>
    <source>
        <strain evidence="12 16">AH4231</strain>
        <strain evidence="11 17">JCM 1047</strain>
    </source>
</reference>
<dbReference type="EMBL" id="VSTR01000001">
    <property type="protein sequence ID" value="MYY72333.1"/>
    <property type="molecule type" value="Genomic_DNA"/>
</dbReference>
<evidence type="ECO:0000313" key="11">
    <source>
        <dbReference type="EMBL" id="OQQ90474.1"/>
    </source>
</evidence>
<dbReference type="InterPro" id="IPR002577">
    <property type="entry name" value="HTH_HxlR"/>
</dbReference>
<dbReference type="Proteomes" id="UP000471300">
    <property type="component" value="Unassembled WGS sequence"/>
</dbReference>
<evidence type="ECO:0000313" key="22">
    <source>
        <dbReference type="Proteomes" id="UP000471300"/>
    </source>
</evidence>
<reference evidence="19 20" key="5">
    <citation type="submission" date="2019-11" db="EMBL/GenBank/DDBJ databases">
        <title>Draft Genome Sequence of Plant Growth-Promoting Rhizosphere-Associated Bacteria.</title>
        <authorList>
            <person name="Vasilyev I.Y."/>
            <person name="Radchenko V."/>
            <person name="Ilnitskaya E.V."/>
        </authorList>
    </citation>
    <scope>NUCLEOTIDE SEQUENCE [LARGE SCALE GENOMIC DNA]</scope>
    <source>
        <strain evidence="7 20">VRA_01-1sq_f</strain>
        <strain evidence="6 19">VRA_1sq_f</strain>
    </source>
</reference>
<reference evidence="5 15" key="1">
    <citation type="journal article" date="2014" name="BMC Genomics">
        <title>Unusual genome complexity in Lactobacillus salivarius JCM1046.</title>
        <authorList>
            <person name="Raftis E.J."/>
            <person name="Forde B.M."/>
            <person name="Claesson M.J."/>
            <person name="O'Toole P.W."/>
        </authorList>
    </citation>
    <scope>NUCLEOTIDE SEQUENCE [LARGE SCALE GENOMIC DNA]</scope>
    <source>
        <strain evidence="5 15">JCM1046</strain>
    </source>
</reference>
<evidence type="ECO:0000313" key="23">
    <source>
        <dbReference type="Proteomes" id="UP000471678"/>
    </source>
</evidence>
<evidence type="ECO:0000313" key="20">
    <source>
        <dbReference type="Proteomes" id="UP000467635"/>
    </source>
</evidence>
<dbReference type="Pfam" id="PF01638">
    <property type="entry name" value="HxlR"/>
    <property type="match status" value="1"/>
</dbReference>
<keyword evidence="3" id="KW-0804">Transcription</keyword>
<dbReference type="InterPro" id="IPR036388">
    <property type="entry name" value="WH-like_DNA-bd_sf"/>
</dbReference>
<evidence type="ECO:0000313" key="7">
    <source>
        <dbReference type="EMBL" id="MSE08078.1"/>
    </source>
</evidence>
<evidence type="ECO:0000313" key="5">
    <source>
        <dbReference type="EMBL" id="AIR10509.1"/>
    </source>
</evidence>
<evidence type="ECO:0000313" key="17">
    <source>
        <dbReference type="Proteomes" id="UP000192575"/>
    </source>
</evidence>
<accession>A0A089QBP7</accession>
<evidence type="ECO:0000313" key="6">
    <source>
        <dbReference type="EMBL" id="MSE06175.1"/>
    </source>
</evidence>
<dbReference type="Proteomes" id="UP000192353">
    <property type="component" value="Unassembled WGS sequence"/>
</dbReference>
<reference evidence="13" key="4">
    <citation type="journal article" date="2018" name="BMC Genomics">
        <title>Whole genome sequencing and function prediction of 133 gut anaerobes isolated from chicken caecum in pure cultures.</title>
        <authorList>
            <person name="Medvecky M."/>
            <person name="Cejkova D."/>
            <person name="Polansky O."/>
            <person name="Karasova D."/>
            <person name="Kubasova T."/>
            <person name="Cizek A."/>
            <person name="Rychlik I."/>
        </authorList>
    </citation>
    <scope>NUCLEOTIDE SEQUENCE</scope>
    <source>
        <strain evidence="13">An84</strain>
    </source>
</reference>
<keyword evidence="1" id="KW-0805">Transcription regulation</keyword>
<dbReference type="EMBL" id="VSTU01000002">
    <property type="protein sequence ID" value="MYZ65957.1"/>
    <property type="molecule type" value="Genomic_DNA"/>
</dbReference>
<dbReference type="KEGG" id="lsj:LSJ_0826"/>
<dbReference type="EMBL" id="VSUB01000001">
    <property type="protein sequence ID" value="MYY64231.1"/>
    <property type="molecule type" value="Genomic_DNA"/>
</dbReference>
<proteinExistence type="predicted"/>
<feature type="domain" description="HTH hxlR-type" evidence="4">
    <location>
        <begin position="12"/>
        <end position="111"/>
    </location>
</feature>
<dbReference type="GO" id="GO:0003677">
    <property type="term" value="F:DNA binding"/>
    <property type="evidence" value="ECO:0007669"/>
    <property type="project" value="UniProtKB-KW"/>
</dbReference>